<dbReference type="EMBL" id="LXQA010053262">
    <property type="protein sequence ID" value="MCI03782.1"/>
    <property type="molecule type" value="Genomic_DNA"/>
</dbReference>
<dbReference type="PANTHER" id="PTHR48059:SF30">
    <property type="entry name" value="OS06G0587000 PROTEIN"/>
    <property type="match status" value="1"/>
</dbReference>
<evidence type="ECO:0000313" key="3">
    <source>
        <dbReference type="Proteomes" id="UP000265520"/>
    </source>
</evidence>
<evidence type="ECO:0000313" key="2">
    <source>
        <dbReference type="EMBL" id="MCI03782.1"/>
    </source>
</evidence>
<dbReference type="InterPro" id="IPR051848">
    <property type="entry name" value="PGIP"/>
</dbReference>
<organism evidence="2 3">
    <name type="scientific">Trifolium medium</name>
    <dbReference type="NCBI Taxonomy" id="97028"/>
    <lineage>
        <taxon>Eukaryota</taxon>
        <taxon>Viridiplantae</taxon>
        <taxon>Streptophyta</taxon>
        <taxon>Embryophyta</taxon>
        <taxon>Tracheophyta</taxon>
        <taxon>Spermatophyta</taxon>
        <taxon>Magnoliopsida</taxon>
        <taxon>eudicotyledons</taxon>
        <taxon>Gunneridae</taxon>
        <taxon>Pentapetalae</taxon>
        <taxon>rosids</taxon>
        <taxon>fabids</taxon>
        <taxon>Fabales</taxon>
        <taxon>Fabaceae</taxon>
        <taxon>Papilionoideae</taxon>
        <taxon>50 kb inversion clade</taxon>
        <taxon>NPAAA clade</taxon>
        <taxon>Hologalegina</taxon>
        <taxon>IRL clade</taxon>
        <taxon>Trifolieae</taxon>
        <taxon>Trifolium</taxon>
    </lineage>
</organism>
<keyword evidence="2" id="KW-0808">Transferase</keyword>
<dbReference type="Pfam" id="PF00560">
    <property type="entry name" value="LRR_1"/>
    <property type="match status" value="1"/>
</dbReference>
<dbReference type="InterPro" id="IPR032675">
    <property type="entry name" value="LRR_dom_sf"/>
</dbReference>
<keyword evidence="3" id="KW-1185">Reference proteome</keyword>
<keyword evidence="2" id="KW-0418">Kinase</keyword>
<feature type="non-terminal residue" evidence="2">
    <location>
        <position position="1"/>
    </location>
</feature>
<gene>
    <name evidence="2" type="ORF">A2U01_0024823</name>
</gene>
<proteinExistence type="predicted"/>
<sequence length="69" mass="7623">ILHGNNLIGTIPKELCLLKSLKSNGLTGRLPSEFGNLRYLQEVRLDRNRLQGPVPASGTYNFASNMHGM</sequence>
<reference evidence="2 3" key="1">
    <citation type="journal article" date="2018" name="Front. Plant Sci.">
        <title>Red Clover (Trifolium pratense) and Zigzag Clover (T. medium) - A Picture of Genomic Similarities and Differences.</title>
        <authorList>
            <person name="Dluhosova J."/>
            <person name="Istvanek J."/>
            <person name="Nedelnik J."/>
            <person name="Repkova J."/>
        </authorList>
    </citation>
    <scope>NUCLEOTIDE SEQUENCE [LARGE SCALE GENOMIC DNA]</scope>
    <source>
        <strain evidence="3">cv. 10/8</strain>
        <tissue evidence="2">Leaf</tissue>
    </source>
</reference>
<protein>
    <submittedName>
        <fullName evidence="2">LRR receptor-like kinase</fullName>
    </submittedName>
</protein>
<dbReference type="Proteomes" id="UP000265520">
    <property type="component" value="Unassembled WGS sequence"/>
</dbReference>
<evidence type="ECO:0000256" key="1">
    <source>
        <dbReference type="ARBA" id="ARBA00004196"/>
    </source>
</evidence>
<name>A0A392NWG3_9FABA</name>
<comment type="subcellular location">
    <subcellularLocation>
        <location evidence="1">Cell envelope</location>
    </subcellularLocation>
</comment>
<comment type="caution">
    <text evidence="2">The sequence shown here is derived from an EMBL/GenBank/DDBJ whole genome shotgun (WGS) entry which is preliminary data.</text>
</comment>
<dbReference type="AlphaFoldDB" id="A0A392NWG3"/>
<dbReference type="InterPro" id="IPR001611">
    <property type="entry name" value="Leu-rich_rpt"/>
</dbReference>
<accession>A0A392NWG3</accession>
<dbReference type="GO" id="GO:0016301">
    <property type="term" value="F:kinase activity"/>
    <property type="evidence" value="ECO:0007669"/>
    <property type="project" value="UniProtKB-KW"/>
</dbReference>
<dbReference type="Gene3D" id="3.80.10.10">
    <property type="entry name" value="Ribonuclease Inhibitor"/>
    <property type="match status" value="1"/>
</dbReference>
<dbReference type="SUPFAM" id="SSF52058">
    <property type="entry name" value="L domain-like"/>
    <property type="match status" value="1"/>
</dbReference>
<dbReference type="PANTHER" id="PTHR48059">
    <property type="entry name" value="POLYGALACTURONASE INHIBITOR 1"/>
    <property type="match status" value="1"/>
</dbReference>
<keyword evidence="2" id="KW-0675">Receptor</keyword>